<sequence>MKMYLSVSDNRTIKSSFQNLYESEYLLNAIEEIKPNKPIMLTLNEYKFNTEIRSEKEFYTSLPINVLYGIKDGKLDRKEARLLYYIKSYINYSDPNKRYCYTGIEKTMKTELNMSSNTIPKYTKKLVDKKLIEIEKHNLSTSYQYDEEGNLIFTKYNNHYYINMNALETL</sequence>
<dbReference type="InterPro" id="IPR036388">
    <property type="entry name" value="WH-like_DNA-bd_sf"/>
</dbReference>
<evidence type="ECO:0000313" key="2">
    <source>
        <dbReference type="Proteomes" id="UP001266807"/>
    </source>
</evidence>
<protein>
    <submittedName>
        <fullName evidence="1">Transcriptional regulator</fullName>
    </submittedName>
</protein>
<dbReference type="Proteomes" id="UP001266807">
    <property type="component" value="Unassembled WGS sequence"/>
</dbReference>
<comment type="caution">
    <text evidence="1">The sequence shown here is derived from an EMBL/GenBank/DDBJ whole genome shotgun (WGS) entry which is preliminary data.</text>
</comment>
<accession>A0ABU1QI78</accession>
<dbReference type="EMBL" id="JAVDUG010000004">
    <property type="protein sequence ID" value="MDR6779364.1"/>
    <property type="molecule type" value="Genomic_DNA"/>
</dbReference>
<keyword evidence="2" id="KW-1185">Reference proteome</keyword>
<evidence type="ECO:0000313" key="1">
    <source>
        <dbReference type="EMBL" id="MDR6779364.1"/>
    </source>
</evidence>
<reference evidence="1 2" key="1">
    <citation type="submission" date="2023-07" db="EMBL/GenBank/DDBJ databases">
        <title>Sorghum-associated microbial communities from plants grown in Nebraska, USA.</title>
        <authorList>
            <person name="Schachtman D."/>
        </authorList>
    </citation>
    <scope>NUCLEOTIDE SEQUENCE [LARGE SCALE GENOMIC DNA]</scope>
    <source>
        <strain evidence="1 2">BE143</strain>
    </source>
</reference>
<dbReference type="RefSeq" id="WP_139116818.1">
    <property type="nucleotide sequence ID" value="NZ_JAVDUG010000004.1"/>
</dbReference>
<dbReference type="Gene3D" id="1.10.10.10">
    <property type="entry name" value="Winged helix-like DNA-binding domain superfamily/Winged helix DNA-binding domain"/>
    <property type="match status" value="1"/>
</dbReference>
<proteinExistence type="predicted"/>
<organism evidence="1 2">
    <name type="scientific">Paenibacillus peoriae</name>
    <dbReference type="NCBI Taxonomy" id="59893"/>
    <lineage>
        <taxon>Bacteria</taxon>
        <taxon>Bacillati</taxon>
        <taxon>Bacillota</taxon>
        <taxon>Bacilli</taxon>
        <taxon>Bacillales</taxon>
        <taxon>Paenibacillaceae</taxon>
        <taxon>Paenibacillus</taxon>
    </lineage>
</organism>
<gene>
    <name evidence="1" type="ORF">J2W98_003644</name>
</gene>
<name>A0ABU1QI78_9BACL</name>